<protein>
    <submittedName>
        <fullName evidence="2">Cupin</fullName>
    </submittedName>
</protein>
<evidence type="ECO:0000259" key="1">
    <source>
        <dbReference type="Pfam" id="PF07883"/>
    </source>
</evidence>
<proteinExistence type="predicted"/>
<accession>A0A2S8B1E3</accession>
<feature type="domain" description="Cupin type-2" evidence="1">
    <location>
        <begin position="39"/>
        <end position="100"/>
    </location>
</feature>
<evidence type="ECO:0000313" key="2">
    <source>
        <dbReference type="EMBL" id="PQM26235.1"/>
    </source>
</evidence>
<dbReference type="InterPro" id="IPR013096">
    <property type="entry name" value="Cupin_2"/>
</dbReference>
<dbReference type="Pfam" id="PF07883">
    <property type="entry name" value="Cupin_2"/>
    <property type="match status" value="1"/>
</dbReference>
<dbReference type="Proteomes" id="UP000238954">
    <property type="component" value="Chromosome"/>
</dbReference>
<comment type="caution">
    <text evidence="2">The sequence shown here is derived from an EMBL/GenBank/DDBJ whole genome shotgun (WGS) entry which is preliminary data.</text>
</comment>
<organism evidence="2 3">
    <name type="scientific">Sphingopyxis lindanitolerans</name>
    <dbReference type="NCBI Taxonomy" id="2054227"/>
    <lineage>
        <taxon>Bacteria</taxon>
        <taxon>Pseudomonadati</taxon>
        <taxon>Pseudomonadota</taxon>
        <taxon>Alphaproteobacteria</taxon>
        <taxon>Sphingomonadales</taxon>
        <taxon>Sphingomonadaceae</taxon>
        <taxon>Sphingopyxis</taxon>
    </lineage>
</organism>
<dbReference type="AlphaFoldDB" id="A0A2S8B1E3"/>
<dbReference type="InterPro" id="IPR011051">
    <property type="entry name" value="RmlC_Cupin_sf"/>
</dbReference>
<evidence type="ECO:0000313" key="3">
    <source>
        <dbReference type="Proteomes" id="UP000238954"/>
    </source>
</evidence>
<dbReference type="InterPro" id="IPR014710">
    <property type="entry name" value="RmlC-like_jellyroll"/>
</dbReference>
<gene>
    <name evidence="2" type="ORF">CVO77_14295</name>
</gene>
<dbReference type="OrthoDB" id="8265259at2"/>
<dbReference type="Gene3D" id="2.60.120.10">
    <property type="entry name" value="Jelly Rolls"/>
    <property type="match status" value="1"/>
</dbReference>
<dbReference type="RefSeq" id="WP_105999612.1">
    <property type="nucleotide sequence ID" value="NZ_CM009578.1"/>
</dbReference>
<keyword evidence="3" id="KW-1185">Reference proteome</keyword>
<dbReference type="EMBL" id="PHFW01000003">
    <property type="protein sequence ID" value="PQM26235.1"/>
    <property type="molecule type" value="Genomic_DNA"/>
</dbReference>
<sequence>MALHHCQSGEVAHLGMIDDPATATAALARTAAFEAIHLVVRAGQSIAPHRVAGSMTLYCIAGHVRLDSGVPVELRAGDWLFLEPGTPHAVEAIADAALLLTILFDEGDAGRATR</sequence>
<dbReference type="SUPFAM" id="SSF51182">
    <property type="entry name" value="RmlC-like cupins"/>
    <property type="match status" value="1"/>
</dbReference>
<name>A0A2S8B1E3_9SPHN</name>
<reference evidence="3" key="1">
    <citation type="submission" date="2017-11" db="EMBL/GenBank/DDBJ databases">
        <title>The complete genome sequence of Sphingopyxis pomeranensis sp. nov. strain WS5A3p.</title>
        <authorList>
            <person name="Kaminski M.A."/>
        </authorList>
    </citation>
    <scope>NUCLEOTIDE SEQUENCE [LARGE SCALE GENOMIC DNA]</scope>
    <source>
        <strain evidence="3">WS5A3p</strain>
    </source>
</reference>